<dbReference type="EMBL" id="VWZO01002130">
    <property type="protein sequence ID" value="NXH10505.1"/>
    <property type="molecule type" value="Genomic_DNA"/>
</dbReference>
<gene>
    <name evidence="4" type="primary">Csf2rb2</name>
    <name evidence="4" type="ORF">BUCCAP_R14590</name>
</gene>
<keyword evidence="3" id="KW-0472">Membrane</keyword>
<dbReference type="GO" id="GO:0016064">
    <property type="term" value="P:immunoglobulin mediated immune response"/>
    <property type="evidence" value="ECO:0007669"/>
    <property type="project" value="TreeGrafter"/>
</dbReference>
<keyword evidence="3" id="KW-0812">Transmembrane</keyword>
<keyword evidence="5" id="KW-1185">Reference proteome</keyword>
<dbReference type="PANTHER" id="PTHR23037:SF22">
    <property type="entry name" value="CYTOKINE RECEPTOR COMMON SUBUNIT BETA"/>
    <property type="match status" value="1"/>
</dbReference>
<protein>
    <submittedName>
        <fullName evidence="4">IL3B2 protein</fullName>
    </submittedName>
</protein>
<dbReference type="OrthoDB" id="9392049at2759"/>
<proteinExistence type="predicted"/>
<comment type="caution">
    <text evidence="4">The sequence shown here is derived from an EMBL/GenBank/DDBJ whole genome shotgun (WGS) entry which is preliminary data.</text>
</comment>
<evidence type="ECO:0000256" key="3">
    <source>
        <dbReference type="SAM" id="Phobius"/>
    </source>
</evidence>
<dbReference type="GO" id="GO:0009897">
    <property type="term" value="C:external side of plasma membrane"/>
    <property type="evidence" value="ECO:0007669"/>
    <property type="project" value="TreeGrafter"/>
</dbReference>
<dbReference type="InterPro" id="IPR013783">
    <property type="entry name" value="Ig-like_fold"/>
</dbReference>
<evidence type="ECO:0000256" key="1">
    <source>
        <dbReference type="ARBA" id="ARBA00023157"/>
    </source>
</evidence>
<feature type="non-terminal residue" evidence="4">
    <location>
        <position position="347"/>
    </location>
</feature>
<reference evidence="4 5" key="1">
    <citation type="submission" date="2019-09" db="EMBL/GenBank/DDBJ databases">
        <title>Bird 10,000 Genomes (B10K) Project - Family phase.</title>
        <authorList>
            <person name="Zhang G."/>
        </authorList>
    </citation>
    <scope>NUCLEOTIDE SEQUENCE [LARGE SCALE GENOMIC DNA]</scope>
    <source>
        <strain evidence="4">B10K-DU-001-16</strain>
        <tissue evidence="4">Muscle</tissue>
    </source>
</reference>
<evidence type="ECO:0000256" key="2">
    <source>
        <dbReference type="SAM" id="MobiDB-lite"/>
    </source>
</evidence>
<sequence length="347" mass="37974">MLASSTEYRGRMRARVNTPRDYEGPWSEWSEEFTWKTESVLPPVLLPAMLLAFIIILLPVAFCSSKYFLRKKKMWEEKIPNPSKSLLIQSYMGKVPLGNWAASSQLDFNKYNLADKMEQASFLQVVDRQTKAVAESPEGQAGKAAASPVALDLQNSYHALNEAEHVPGACSSQVAGHTLLVSRRHSAGASIASQPAIPCFAFNGPYLYSPGMSSQPDMHQDLGRVQEKSVSLQSVTLPKEDCPQAPQRQEQPGTDPPQPFQLPDQKERMQQLSNEEEISLAPAACGESSDVGAEKQQSPKALSCITSPQQCPLDYITTESLSLPSARASRQPPRATAGDLPCASEQP</sequence>
<evidence type="ECO:0000313" key="4">
    <source>
        <dbReference type="EMBL" id="NXH10505.1"/>
    </source>
</evidence>
<dbReference type="Proteomes" id="UP000534107">
    <property type="component" value="Unassembled WGS sequence"/>
</dbReference>
<feature type="compositionally biased region" description="Polar residues" evidence="2">
    <location>
        <begin position="295"/>
        <end position="308"/>
    </location>
</feature>
<keyword evidence="3" id="KW-1133">Transmembrane helix</keyword>
<organism evidence="4 5">
    <name type="scientific">Bucco capensis</name>
    <name type="common">collared puffbird</name>
    <dbReference type="NCBI Taxonomy" id="135168"/>
    <lineage>
        <taxon>Eukaryota</taxon>
        <taxon>Metazoa</taxon>
        <taxon>Chordata</taxon>
        <taxon>Craniata</taxon>
        <taxon>Vertebrata</taxon>
        <taxon>Euteleostomi</taxon>
        <taxon>Archelosauria</taxon>
        <taxon>Archosauria</taxon>
        <taxon>Dinosauria</taxon>
        <taxon>Saurischia</taxon>
        <taxon>Theropoda</taxon>
        <taxon>Coelurosauria</taxon>
        <taxon>Aves</taxon>
        <taxon>Neognathae</taxon>
        <taxon>Neoaves</taxon>
        <taxon>Telluraves</taxon>
        <taxon>Coraciimorphae</taxon>
        <taxon>Piciformes</taxon>
        <taxon>Bucconidae</taxon>
        <taxon>Bucco</taxon>
    </lineage>
</organism>
<name>A0A7K9HBY5_9PICI</name>
<feature type="region of interest" description="Disordered" evidence="2">
    <location>
        <begin position="237"/>
        <end position="308"/>
    </location>
</feature>
<feature type="region of interest" description="Disordered" evidence="2">
    <location>
        <begin position="322"/>
        <end position="347"/>
    </location>
</feature>
<keyword evidence="1" id="KW-1015">Disulfide bond</keyword>
<dbReference type="PANTHER" id="PTHR23037">
    <property type="entry name" value="CYTOKINE RECEPTOR"/>
    <property type="match status" value="1"/>
</dbReference>
<dbReference type="GO" id="GO:0004896">
    <property type="term" value="F:cytokine receptor activity"/>
    <property type="evidence" value="ECO:0007669"/>
    <property type="project" value="TreeGrafter"/>
</dbReference>
<feature type="non-terminal residue" evidence="4">
    <location>
        <position position="1"/>
    </location>
</feature>
<feature type="transmembrane region" description="Helical" evidence="3">
    <location>
        <begin position="44"/>
        <end position="69"/>
    </location>
</feature>
<accession>A0A7K9HBY5</accession>
<dbReference type="AlphaFoldDB" id="A0A7K9HBY5"/>
<evidence type="ECO:0000313" key="5">
    <source>
        <dbReference type="Proteomes" id="UP000534107"/>
    </source>
</evidence>
<dbReference type="Gene3D" id="2.60.40.10">
    <property type="entry name" value="Immunoglobulins"/>
    <property type="match status" value="1"/>
</dbReference>